<dbReference type="RefSeq" id="WP_194665388.1">
    <property type="nucleotide sequence ID" value="NZ_RDPI01001706.1"/>
</dbReference>
<dbReference type="EMBL" id="RDPI01001706">
    <property type="protein sequence ID" value="MBF4377394.1"/>
    <property type="molecule type" value="Genomic_DNA"/>
</dbReference>
<gene>
    <name evidence="1" type="ORF">EAY46_30955</name>
</gene>
<protein>
    <submittedName>
        <fullName evidence="1">DUF2075 domain-containing protein</fullName>
    </submittedName>
</protein>
<name>A0ABR9ZH07_VIBAN</name>
<organism evidence="1 2">
    <name type="scientific">Vibrio anguillarum</name>
    <name type="common">Listonella anguillarum</name>
    <dbReference type="NCBI Taxonomy" id="55601"/>
    <lineage>
        <taxon>Bacteria</taxon>
        <taxon>Pseudomonadati</taxon>
        <taxon>Pseudomonadota</taxon>
        <taxon>Gammaproteobacteria</taxon>
        <taxon>Vibrionales</taxon>
        <taxon>Vibrionaceae</taxon>
        <taxon>Vibrio</taxon>
    </lineage>
</organism>
<evidence type="ECO:0000313" key="1">
    <source>
        <dbReference type="EMBL" id="MBF4377394.1"/>
    </source>
</evidence>
<accession>A0ABR9ZH07</accession>
<keyword evidence="2" id="KW-1185">Reference proteome</keyword>
<feature type="non-terminal residue" evidence="1">
    <location>
        <position position="1"/>
    </location>
</feature>
<comment type="caution">
    <text evidence="1">The sequence shown here is derived from an EMBL/GenBank/DDBJ whole genome shotgun (WGS) entry which is preliminary data.</text>
</comment>
<sequence>YNLKTPIRQAYTESLDKWIEAVLSNNPDQAQQVALDIQADYPLRLTKNKQTAETYALGLQQTMHEGNKLQDAFRTGWLMSSQGGKFIEEVQKDKYKPGKHIGPWYVEPPSSENS</sequence>
<proteinExistence type="predicted"/>
<reference evidence="1 2" key="1">
    <citation type="journal article" date="2021" name="PeerJ">
        <title>Analysis of 44 Vibrio anguillarum genomes reveals high genetic diversity.</title>
        <authorList>
            <person name="Hansen M.J."/>
            <person name="Dalsgaard I."/>
        </authorList>
    </citation>
    <scope>NUCLEOTIDE SEQUENCE [LARGE SCALE GENOMIC DNA]</scope>
    <source>
        <strain evidence="1 2">040915-1/1B</strain>
    </source>
</reference>
<feature type="non-terminal residue" evidence="1">
    <location>
        <position position="114"/>
    </location>
</feature>
<dbReference type="Proteomes" id="UP000726136">
    <property type="component" value="Unassembled WGS sequence"/>
</dbReference>
<evidence type="ECO:0000313" key="2">
    <source>
        <dbReference type="Proteomes" id="UP000726136"/>
    </source>
</evidence>